<dbReference type="RefSeq" id="XP_004341185.1">
    <property type="nucleotide sequence ID" value="XM_004341137.1"/>
</dbReference>
<dbReference type="EMBL" id="KB007938">
    <property type="protein sequence ID" value="ELR19118.1"/>
    <property type="molecule type" value="Genomic_DNA"/>
</dbReference>
<protein>
    <submittedName>
        <fullName evidence="5">Inosineuridine preferring nucleoside hydrolase</fullName>
    </submittedName>
</protein>
<organism evidence="5 6">
    <name type="scientific">Acanthamoeba castellanii (strain ATCC 30010 / Neff)</name>
    <dbReference type="NCBI Taxonomy" id="1257118"/>
    <lineage>
        <taxon>Eukaryota</taxon>
        <taxon>Amoebozoa</taxon>
        <taxon>Discosea</taxon>
        <taxon>Longamoebia</taxon>
        <taxon>Centramoebida</taxon>
        <taxon>Acanthamoebidae</taxon>
        <taxon>Acanthamoeba</taxon>
    </lineage>
</organism>
<keyword evidence="3" id="KW-0326">Glycosidase</keyword>
<name>L8H334_ACACF</name>
<dbReference type="OMA" id="MWPRISA"/>
<feature type="domain" description="Inosine/uridine-preferring nucleoside hydrolase" evidence="4">
    <location>
        <begin position="61"/>
        <end position="367"/>
    </location>
</feature>
<proteinExistence type="inferred from homology"/>
<feature type="domain" description="Inosine/uridine-preferring nucleoside hydrolase" evidence="4">
    <location>
        <begin position="9"/>
        <end position="41"/>
    </location>
</feature>
<dbReference type="PANTHER" id="PTHR12304:SF56">
    <property type="entry name" value="HYDROLASE, PUTATIVE (AFU_ORTHOLOGUE AFUA_1G11790)-RELATED"/>
    <property type="match status" value="1"/>
</dbReference>
<evidence type="ECO:0000256" key="1">
    <source>
        <dbReference type="ARBA" id="ARBA00009176"/>
    </source>
</evidence>
<dbReference type="Pfam" id="PF01156">
    <property type="entry name" value="IU_nuc_hydro"/>
    <property type="match status" value="2"/>
</dbReference>
<dbReference type="GO" id="GO:0006152">
    <property type="term" value="P:purine nucleoside catabolic process"/>
    <property type="evidence" value="ECO:0007669"/>
    <property type="project" value="TreeGrafter"/>
</dbReference>
<evidence type="ECO:0000313" key="5">
    <source>
        <dbReference type="EMBL" id="ELR19118.1"/>
    </source>
</evidence>
<dbReference type="VEuPathDB" id="AmoebaDB:ACA1_323520"/>
<comment type="similarity">
    <text evidence="1">Belongs to the IUNH family.</text>
</comment>
<evidence type="ECO:0000259" key="4">
    <source>
        <dbReference type="Pfam" id="PF01156"/>
    </source>
</evidence>
<dbReference type="AlphaFoldDB" id="L8H334"/>
<keyword evidence="6" id="KW-1185">Reference proteome</keyword>
<dbReference type="OrthoDB" id="432381at2759"/>
<dbReference type="InterPro" id="IPR023186">
    <property type="entry name" value="IUNH"/>
</dbReference>
<evidence type="ECO:0000256" key="3">
    <source>
        <dbReference type="ARBA" id="ARBA00023295"/>
    </source>
</evidence>
<keyword evidence="2 5" id="KW-0378">Hydrolase</keyword>
<evidence type="ECO:0000313" key="6">
    <source>
        <dbReference type="Proteomes" id="UP000011083"/>
    </source>
</evidence>
<accession>L8H334</accession>
<dbReference type="GeneID" id="14919921"/>
<dbReference type="Gene3D" id="3.90.245.10">
    <property type="entry name" value="Ribonucleoside hydrolase-like"/>
    <property type="match status" value="1"/>
</dbReference>
<dbReference type="Proteomes" id="UP000011083">
    <property type="component" value="Unassembled WGS sequence"/>
</dbReference>
<dbReference type="PANTHER" id="PTHR12304">
    <property type="entry name" value="INOSINE-URIDINE PREFERRING NUCLEOSIDE HYDROLASE"/>
    <property type="match status" value="1"/>
</dbReference>
<gene>
    <name evidence="5" type="ORF">ACA1_323520</name>
</gene>
<evidence type="ECO:0000256" key="2">
    <source>
        <dbReference type="ARBA" id="ARBA00022801"/>
    </source>
</evidence>
<dbReference type="SUPFAM" id="SSF53590">
    <property type="entry name" value="Nucleoside hydrolase"/>
    <property type="match status" value="1"/>
</dbReference>
<dbReference type="InterPro" id="IPR036452">
    <property type="entry name" value="Ribo_hydro-like"/>
</dbReference>
<dbReference type="KEGG" id="acan:ACA1_323520"/>
<dbReference type="InterPro" id="IPR001910">
    <property type="entry name" value="Inosine/uridine_hydrolase_dom"/>
</dbReference>
<dbReference type="STRING" id="1257118.L8H334"/>
<reference evidence="5 6" key="1">
    <citation type="journal article" date="2013" name="Genome Biol.">
        <title>Genome of Acanthamoeba castellanii highlights extensive lateral gene transfer and early evolution of tyrosine kinase signaling.</title>
        <authorList>
            <person name="Clarke M."/>
            <person name="Lohan A.J."/>
            <person name="Liu B."/>
            <person name="Lagkouvardos I."/>
            <person name="Roy S."/>
            <person name="Zafar N."/>
            <person name="Bertelli C."/>
            <person name="Schilde C."/>
            <person name="Kianianmomeni A."/>
            <person name="Burglin T.R."/>
            <person name="Frech C."/>
            <person name="Turcotte B."/>
            <person name="Kopec K.O."/>
            <person name="Synnott J.M."/>
            <person name="Choo C."/>
            <person name="Paponov I."/>
            <person name="Finkler A."/>
            <person name="Soon Heng Tan C."/>
            <person name="Hutchins A.P."/>
            <person name="Weinmeier T."/>
            <person name="Rattei T."/>
            <person name="Chu J.S."/>
            <person name="Gimenez G."/>
            <person name="Irimia M."/>
            <person name="Rigden D.J."/>
            <person name="Fitzpatrick D.A."/>
            <person name="Lorenzo-Morales J."/>
            <person name="Bateman A."/>
            <person name="Chiu C.H."/>
            <person name="Tang P."/>
            <person name="Hegemann P."/>
            <person name="Fromm H."/>
            <person name="Raoult D."/>
            <person name="Greub G."/>
            <person name="Miranda-Saavedra D."/>
            <person name="Chen N."/>
            <person name="Nash P."/>
            <person name="Ginger M.L."/>
            <person name="Horn M."/>
            <person name="Schaap P."/>
            <person name="Caler L."/>
            <person name="Loftus B."/>
        </authorList>
    </citation>
    <scope>NUCLEOTIDE SEQUENCE [LARGE SCALE GENOMIC DNA]</scope>
    <source>
        <strain evidence="5 6">Neff</strain>
    </source>
</reference>
<sequence>MAEGRPRKVIVDTDGGIDDLLALALALKSPEVEIIAITTVHLPTHTGRILTMWPRISAAQVCGNVPVDRATSNIQLLFHYMQKQEGGNKLRFPHILAVGAPKPLRRLLVTAEYFHGEDGVGGITTLKDEATDTLIYAPPQGNFTLHHQPAVDVLLDLLRTHEPGEITILTIGPLTNIALAAEADIETLRRVHEIVIMGGAFFAPGNVTPHAEYNIYADPEAAKVVCEARLPLVFVPLDATHLVPFAEESLRPWSDKSPIAKFVTDLTAKAYGRKVVAHCSNSAPRFQLNDVSADTFHLHDPVATVVAIDEEQRMTKRKRFGSAVVDCTPEFDGKTTVTEAVVKADDEEGTRRAYVDVVLEVETDRVLSFFMERVLHP</sequence>
<dbReference type="GO" id="GO:0005829">
    <property type="term" value="C:cytosol"/>
    <property type="evidence" value="ECO:0007669"/>
    <property type="project" value="TreeGrafter"/>
</dbReference>
<dbReference type="GO" id="GO:0008477">
    <property type="term" value="F:purine nucleosidase activity"/>
    <property type="evidence" value="ECO:0007669"/>
    <property type="project" value="TreeGrafter"/>
</dbReference>